<reference evidence="1 2" key="1">
    <citation type="submission" date="2020-01" db="EMBL/GenBank/DDBJ databases">
        <title>Genome analysis of Anaerocolumna sp. CBA3638.</title>
        <authorList>
            <person name="Kim J."/>
            <person name="Roh S.W."/>
        </authorList>
    </citation>
    <scope>NUCLEOTIDE SEQUENCE [LARGE SCALE GENOMIC DNA]</scope>
    <source>
        <strain evidence="1 2">CBA3638</strain>
    </source>
</reference>
<dbReference type="KEGG" id="anr:Ana3638_04470"/>
<evidence type="ECO:0000313" key="2">
    <source>
        <dbReference type="Proteomes" id="UP000464314"/>
    </source>
</evidence>
<accession>A0A6P1TQT4</accession>
<organism evidence="1 2">
    <name type="scientific">Anaerocolumna sedimenticola</name>
    <dbReference type="NCBI Taxonomy" id="2696063"/>
    <lineage>
        <taxon>Bacteria</taxon>
        <taxon>Bacillati</taxon>
        <taxon>Bacillota</taxon>
        <taxon>Clostridia</taxon>
        <taxon>Lachnospirales</taxon>
        <taxon>Lachnospiraceae</taxon>
        <taxon>Anaerocolumna</taxon>
    </lineage>
</organism>
<gene>
    <name evidence="1" type="ORF">Ana3638_04470</name>
</gene>
<protein>
    <submittedName>
        <fullName evidence="1">Uncharacterized protein</fullName>
    </submittedName>
</protein>
<dbReference type="InterPro" id="IPR046169">
    <property type="entry name" value="DUF6171"/>
</dbReference>
<dbReference type="Proteomes" id="UP000464314">
    <property type="component" value="Chromosome"/>
</dbReference>
<dbReference type="AlphaFoldDB" id="A0A6P1TQT4"/>
<dbReference type="Pfam" id="PF19668">
    <property type="entry name" value="DUF6171"/>
    <property type="match status" value="1"/>
</dbReference>
<name>A0A6P1TQT4_9FIRM</name>
<evidence type="ECO:0000313" key="1">
    <source>
        <dbReference type="EMBL" id="QHQ63630.1"/>
    </source>
</evidence>
<keyword evidence="2" id="KW-1185">Reference proteome</keyword>
<sequence>MNYCRKCLLKDMPENVYFKNLYDYIETLSEDIKANAAEYERRLNICKECDNLLNGMCRICGCFIELRAVIDKNYCPDIDKKW</sequence>
<proteinExistence type="predicted"/>
<dbReference type="EMBL" id="CP048000">
    <property type="protein sequence ID" value="QHQ63630.1"/>
    <property type="molecule type" value="Genomic_DNA"/>
</dbReference>